<dbReference type="Proteomes" id="UP001054945">
    <property type="component" value="Unassembled WGS sequence"/>
</dbReference>
<evidence type="ECO:0000313" key="1">
    <source>
        <dbReference type="EMBL" id="GIX79723.1"/>
    </source>
</evidence>
<keyword evidence="2" id="KW-1185">Reference proteome</keyword>
<reference evidence="1 2" key="1">
    <citation type="submission" date="2021-06" db="EMBL/GenBank/DDBJ databases">
        <title>Caerostris extrusa draft genome.</title>
        <authorList>
            <person name="Kono N."/>
            <person name="Arakawa K."/>
        </authorList>
    </citation>
    <scope>NUCLEOTIDE SEQUENCE [LARGE SCALE GENOMIC DNA]</scope>
</reference>
<sequence>MSRSILTLYLISSPVDTRYRSTAINRNSPTRSGDFLSSLYKVESGFVPVMCREDIFDSITQRPSDAITKEQTIWCFLLSSFYFMKAFGSMYLTRLMLGLIEDKQQYDNCDKRGSEAVTTDWTVAPQRLTHPHQ</sequence>
<accession>A0AAV4N4W0</accession>
<name>A0AAV4N4W0_CAEEX</name>
<comment type="caution">
    <text evidence="1">The sequence shown here is derived from an EMBL/GenBank/DDBJ whole genome shotgun (WGS) entry which is preliminary data.</text>
</comment>
<protein>
    <submittedName>
        <fullName evidence="1">Uncharacterized protein</fullName>
    </submittedName>
</protein>
<evidence type="ECO:0000313" key="2">
    <source>
        <dbReference type="Proteomes" id="UP001054945"/>
    </source>
</evidence>
<proteinExistence type="predicted"/>
<dbReference type="AlphaFoldDB" id="A0AAV4N4W0"/>
<dbReference type="EMBL" id="BPLR01002965">
    <property type="protein sequence ID" value="GIX79723.1"/>
    <property type="molecule type" value="Genomic_DNA"/>
</dbReference>
<gene>
    <name evidence="1" type="ORF">CEXT_235871</name>
</gene>
<organism evidence="1 2">
    <name type="scientific">Caerostris extrusa</name>
    <name type="common">Bark spider</name>
    <name type="synonym">Caerostris bankana</name>
    <dbReference type="NCBI Taxonomy" id="172846"/>
    <lineage>
        <taxon>Eukaryota</taxon>
        <taxon>Metazoa</taxon>
        <taxon>Ecdysozoa</taxon>
        <taxon>Arthropoda</taxon>
        <taxon>Chelicerata</taxon>
        <taxon>Arachnida</taxon>
        <taxon>Araneae</taxon>
        <taxon>Araneomorphae</taxon>
        <taxon>Entelegynae</taxon>
        <taxon>Araneoidea</taxon>
        <taxon>Araneidae</taxon>
        <taxon>Caerostris</taxon>
    </lineage>
</organism>